<evidence type="ECO:0000256" key="2">
    <source>
        <dbReference type="ARBA" id="ARBA00022801"/>
    </source>
</evidence>
<comment type="subunit">
    <text evidence="3">Homodimer.</text>
</comment>
<evidence type="ECO:0000256" key="3">
    <source>
        <dbReference type="HAMAP-Rule" id="MF_00518"/>
    </source>
</evidence>
<dbReference type="GO" id="GO:0043908">
    <property type="term" value="F:Ser(Gly)-tRNA(Ala) hydrolase activity"/>
    <property type="evidence" value="ECO:0007669"/>
    <property type="project" value="UniProtKB-UniRule"/>
</dbReference>
<keyword evidence="2 3" id="KW-0378">Hydrolase</keyword>
<dbReference type="FunFam" id="3.50.80.10:FF:000001">
    <property type="entry name" value="D-aminoacyl-tRNA deacylase"/>
    <property type="match status" value="1"/>
</dbReference>
<dbReference type="Gene3D" id="3.50.80.10">
    <property type="entry name" value="D-tyrosyl-tRNA(Tyr) deacylase"/>
    <property type="match status" value="1"/>
</dbReference>
<proteinExistence type="inferred from homology"/>
<comment type="function">
    <text evidence="3">An aminoacyl-tRNA editing enzyme that deacylates mischarged D-aminoacyl-tRNAs. Also deacylates mischarged glycyl-tRNA(Ala), protecting cells against glycine mischarging by AlaRS. Acts via tRNA-based rather than protein-based catalysis; rejects L-amino acids rather than detecting D-amino acids in the active site. By recycling D-aminoacyl-tRNA to D-amino acids and free tRNA molecules, this enzyme counteracts the toxicity associated with the formation of D-aminoacyl-tRNA entities in vivo and helps enforce protein L-homochirality.</text>
</comment>
<gene>
    <name evidence="3 4" type="primary">dtd</name>
    <name evidence="4" type="ORF">GCM10007895_06770</name>
</gene>
<dbReference type="GO" id="GO:0019478">
    <property type="term" value="P:D-amino acid catabolic process"/>
    <property type="evidence" value="ECO:0007669"/>
    <property type="project" value="UniProtKB-UniRule"/>
</dbReference>
<evidence type="ECO:0000313" key="5">
    <source>
        <dbReference type="Proteomes" id="UP001161422"/>
    </source>
</evidence>
<dbReference type="Proteomes" id="UP001161422">
    <property type="component" value="Unassembled WGS sequence"/>
</dbReference>
<comment type="catalytic activity">
    <reaction evidence="3">
        <text>glycyl-tRNA(Ala) + H2O = tRNA(Ala) + glycine + H(+)</text>
        <dbReference type="Rhea" id="RHEA:53744"/>
        <dbReference type="Rhea" id="RHEA-COMP:9657"/>
        <dbReference type="Rhea" id="RHEA-COMP:13640"/>
        <dbReference type="ChEBI" id="CHEBI:15377"/>
        <dbReference type="ChEBI" id="CHEBI:15378"/>
        <dbReference type="ChEBI" id="CHEBI:57305"/>
        <dbReference type="ChEBI" id="CHEBI:78442"/>
        <dbReference type="ChEBI" id="CHEBI:78522"/>
    </reaction>
</comment>
<sequence>MIGLIQRVSRADVQVDGNTTGEIGPGLLLLLGVERDDDKDKLERLAHKVLNYRVFEDEQGKMNLSLLQTGGELLVVSQFTLAADTKKGMRPSFSGAGAPDLAKQLYLDFVEHCKAKGVKVATGEFAADMKVSLTNDGPVTFQLQV</sequence>
<accession>A0AA37RTJ6</accession>
<keyword evidence="5" id="KW-1185">Reference proteome</keyword>
<keyword evidence="3" id="KW-0694">RNA-binding</keyword>
<comment type="catalytic activity">
    <reaction evidence="3">
        <text>a D-aminoacyl-tRNA + H2O = a tRNA + a D-alpha-amino acid + H(+)</text>
        <dbReference type="Rhea" id="RHEA:13953"/>
        <dbReference type="Rhea" id="RHEA-COMP:10123"/>
        <dbReference type="Rhea" id="RHEA-COMP:10124"/>
        <dbReference type="ChEBI" id="CHEBI:15377"/>
        <dbReference type="ChEBI" id="CHEBI:15378"/>
        <dbReference type="ChEBI" id="CHEBI:59871"/>
        <dbReference type="ChEBI" id="CHEBI:78442"/>
        <dbReference type="ChEBI" id="CHEBI:79333"/>
        <dbReference type="EC" id="3.1.1.96"/>
    </reaction>
</comment>
<dbReference type="PANTHER" id="PTHR10472">
    <property type="entry name" value="D-TYROSYL-TRNA TYR DEACYLASE"/>
    <property type="match status" value="1"/>
</dbReference>
<keyword evidence="3" id="KW-0820">tRNA-binding</keyword>
<keyword evidence="3" id="KW-0963">Cytoplasm</keyword>
<reference evidence="4" key="2">
    <citation type="submission" date="2023-01" db="EMBL/GenBank/DDBJ databases">
        <title>Draft genome sequence of Paraferrimonas sedimenticola strain NBRC 101628.</title>
        <authorList>
            <person name="Sun Q."/>
            <person name="Mori K."/>
        </authorList>
    </citation>
    <scope>NUCLEOTIDE SEQUENCE</scope>
    <source>
        <strain evidence="4">NBRC 101628</strain>
    </source>
</reference>
<dbReference type="GO" id="GO:0005737">
    <property type="term" value="C:cytoplasm"/>
    <property type="evidence" value="ECO:0007669"/>
    <property type="project" value="UniProtKB-SubCell"/>
</dbReference>
<dbReference type="GO" id="GO:0106026">
    <property type="term" value="F:Gly-tRNA(Ala) deacylase activity"/>
    <property type="evidence" value="ECO:0007669"/>
    <property type="project" value="UniProtKB-UniRule"/>
</dbReference>
<dbReference type="PANTHER" id="PTHR10472:SF5">
    <property type="entry name" value="D-AMINOACYL-TRNA DEACYLASE 1"/>
    <property type="match status" value="1"/>
</dbReference>
<dbReference type="AlphaFoldDB" id="A0AA37RTJ6"/>
<comment type="domain">
    <text evidence="3">A Gly-cisPro motif from one monomer fits into the active site of the other monomer to allow specific chiral rejection of L-amino acids.</text>
</comment>
<reference evidence="4" key="1">
    <citation type="journal article" date="2014" name="Int. J. Syst. Evol. Microbiol.">
        <title>Complete genome sequence of Corynebacterium casei LMG S-19264T (=DSM 44701T), isolated from a smear-ripened cheese.</title>
        <authorList>
            <consortium name="US DOE Joint Genome Institute (JGI-PGF)"/>
            <person name="Walter F."/>
            <person name="Albersmeier A."/>
            <person name="Kalinowski J."/>
            <person name="Ruckert C."/>
        </authorList>
    </citation>
    <scope>NUCLEOTIDE SEQUENCE</scope>
    <source>
        <strain evidence="4">NBRC 101628</strain>
    </source>
</reference>
<dbReference type="EMBL" id="BSNC01000002">
    <property type="protein sequence ID" value="GLP95371.1"/>
    <property type="molecule type" value="Genomic_DNA"/>
</dbReference>
<comment type="subcellular location">
    <subcellularLocation>
        <location evidence="3">Cytoplasm</location>
    </subcellularLocation>
</comment>
<dbReference type="GO" id="GO:0000049">
    <property type="term" value="F:tRNA binding"/>
    <property type="evidence" value="ECO:0007669"/>
    <property type="project" value="UniProtKB-UniRule"/>
</dbReference>
<dbReference type="RefSeq" id="WP_095506691.1">
    <property type="nucleotide sequence ID" value="NZ_BSNC01000002.1"/>
</dbReference>
<dbReference type="EC" id="3.1.1.96" evidence="3"/>
<name>A0AA37RTJ6_9GAMM</name>
<dbReference type="InterPro" id="IPR023509">
    <property type="entry name" value="DTD-like_sf"/>
</dbReference>
<organism evidence="4 5">
    <name type="scientific">Paraferrimonas sedimenticola</name>
    <dbReference type="NCBI Taxonomy" id="375674"/>
    <lineage>
        <taxon>Bacteria</taxon>
        <taxon>Pseudomonadati</taxon>
        <taxon>Pseudomonadota</taxon>
        <taxon>Gammaproteobacteria</taxon>
        <taxon>Alteromonadales</taxon>
        <taxon>Ferrimonadaceae</taxon>
        <taxon>Paraferrimonas</taxon>
    </lineage>
</organism>
<dbReference type="EC" id="3.1.1.-" evidence="3"/>
<dbReference type="NCBIfam" id="TIGR00256">
    <property type="entry name" value="D-aminoacyl-tRNA deacylase"/>
    <property type="match status" value="1"/>
</dbReference>
<dbReference type="InterPro" id="IPR003732">
    <property type="entry name" value="Daa-tRNA_deacyls_DTD"/>
</dbReference>
<dbReference type="SUPFAM" id="SSF69500">
    <property type="entry name" value="DTD-like"/>
    <property type="match status" value="1"/>
</dbReference>
<dbReference type="GO" id="GO:0051500">
    <property type="term" value="F:D-tyrosyl-tRNA(Tyr) deacylase activity"/>
    <property type="evidence" value="ECO:0007669"/>
    <property type="project" value="TreeGrafter"/>
</dbReference>
<comment type="similarity">
    <text evidence="1 3">Belongs to the DTD family.</text>
</comment>
<dbReference type="Pfam" id="PF02580">
    <property type="entry name" value="Tyr_Deacylase"/>
    <property type="match status" value="1"/>
</dbReference>
<feature type="short sequence motif" description="Gly-cisPro motif, important for rejection of L-amino acids" evidence="3">
    <location>
        <begin position="137"/>
        <end position="138"/>
    </location>
</feature>
<evidence type="ECO:0000313" key="4">
    <source>
        <dbReference type="EMBL" id="GLP95371.1"/>
    </source>
</evidence>
<comment type="caution">
    <text evidence="4">The sequence shown here is derived from an EMBL/GenBank/DDBJ whole genome shotgun (WGS) entry which is preliminary data.</text>
</comment>
<dbReference type="HAMAP" id="MF_00518">
    <property type="entry name" value="Deacylase_Dtd"/>
    <property type="match status" value="1"/>
</dbReference>
<evidence type="ECO:0000256" key="1">
    <source>
        <dbReference type="ARBA" id="ARBA00009673"/>
    </source>
</evidence>
<protein>
    <recommendedName>
        <fullName evidence="3">D-aminoacyl-tRNA deacylase</fullName>
        <shortName evidence="3">DTD</shortName>
        <ecNumber evidence="3">3.1.1.96</ecNumber>
    </recommendedName>
    <alternativeName>
        <fullName evidence="3">Gly-tRNA(Ala) deacylase</fullName>
        <ecNumber evidence="3">3.1.1.-</ecNumber>
    </alternativeName>
</protein>